<dbReference type="InParanoid" id="M4BTK6"/>
<organism evidence="1 2">
    <name type="scientific">Hyaloperonospora arabidopsidis (strain Emoy2)</name>
    <name type="common">Downy mildew agent</name>
    <name type="synonym">Peronospora arabidopsidis</name>
    <dbReference type="NCBI Taxonomy" id="559515"/>
    <lineage>
        <taxon>Eukaryota</taxon>
        <taxon>Sar</taxon>
        <taxon>Stramenopiles</taxon>
        <taxon>Oomycota</taxon>
        <taxon>Peronosporomycetes</taxon>
        <taxon>Peronosporales</taxon>
        <taxon>Peronosporaceae</taxon>
        <taxon>Hyaloperonospora</taxon>
    </lineage>
</organism>
<name>M4BTK6_HYAAE</name>
<proteinExistence type="predicted"/>
<dbReference type="AlphaFoldDB" id="M4BTK6"/>
<reference evidence="2" key="1">
    <citation type="journal article" date="2010" name="Science">
        <title>Signatures of adaptation to obligate biotrophy in the Hyaloperonospora arabidopsidis genome.</title>
        <authorList>
            <person name="Baxter L."/>
            <person name="Tripathy S."/>
            <person name="Ishaque N."/>
            <person name="Boot N."/>
            <person name="Cabral A."/>
            <person name="Kemen E."/>
            <person name="Thines M."/>
            <person name="Ah-Fong A."/>
            <person name="Anderson R."/>
            <person name="Badejoko W."/>
            <person name="Bittner-Eddy P."/>
            <person name="Boore J.L."/>
            <person name="Chibucos M.C."/>
            <person name="Coates M."/>
            <person name="Dehal P."/>
            <person name="Delehaunty K."/>
            <person name="Dong S."/>
            <person name="Downton P."/>
            <person name="Dumas B."/>
            <person name="Fabro G."/>
            <person name="Fronick C."/>
            <person name="Fuerstenberg S.I."/>
            <person name="Fulton L."/>
            <person name="Gaulin E."/>
            <person name="Govers F."/>
            <person name="Hughes L."/>
            <person name="Humphray S."/>
            <person name="Jiang R.H."/>
            <person name="Judelson H."/>
            <person name="Kamoun S."/>
            <person name="Kyung K."/>
            <person name="Meijer H."/>
            <person name="Minx P."/>
            <person name="Morris P."/>
            <person name="Nelson J."/>
            <person name="Phuntumart V."/>
            <person name="Qutob D."/>
            <person name="Rehmany A."/>
            <person name="Rougon-Cardoso A."/>
            <person name="Ryden P."/>
            <person name="Torto-Alalibo T."/>
            <person name="Studholme D."/>
            <person name="Wang Y."/>
            <person name="Win J."/>
            <person name="Wood J."/>
            <person name="Clifton S.W."/>
            <person name="Rogers J."/>
            <person name="Van den Ackerveken G."/>
            <person name="Jones J.D."/>
            <person name="McDowell J.M."/>
            <person name="Beynon J."/>
            <person name="Tyler B.M."/>
        </authorList>
    </citation>
    <scope>NUCLEOTIDE SEQUENCE [LARGE SCALE GENOMIC DNA]</scope>
    <source>
        <strain evidence="2">Emoy2</strain>
    </source>
</reference>
<dbReference type="EnsemblProtists" id="HpaT809791">
    <property type="protein sequence ID" value="HpaP809791"/>
    <property type="gene ID" value="HpaG809791"/>
</dbReference>
<sequence length="117" mass="13194">MLQYRSTIAYWRSRRRYIESIAAFDASTREQDGLTRIRRWNAVVNRDHVRIRDLRGHSPKLPPMWARVATAEGSHLAQGKVEASEKAGLAAVEVLKSELGIAGGDPRGLDPELREET</sequence>
<accession>M4BTK6</accession>
<dbReference type="Proteomes" id="UP000011713">
    <property type="component" value="Unassembled WGS sequence"/>
</dbReference>
<dbReference type="VEuPathDB" id="FungiDB:HpaG809791"/>
<evidence type="ECO:0000313" key="1">
    <source>
        <dbReference type="EnsemblProtists" id="HpaP809791"/>
    </source>
</evidence>
<keyword evidence="2" id="KW-1185">Reference proteome</keyword>
<protein>
    <submittedName>
        <fullName evidence="1">Uncharacterized protein</fullName>
    </submittedName>
</protein>
<dbReference type="EMBL" id="JH597849">
    <property type="status" value="NOT_ANNOTATED_CDS"/>
    <property type="molecule type" value="Genomic_DNA"/>
</dbReference>
<evidence type="ECO:0000313" key="2">
    <source>
        <dbReference type="Proteomes" id="UP000011713"/>
    </source>
</evidence>
<reference evidence="1" key="2">
    <citation type="submission" date="2015-06" db="UniProtKB">
        <authorList>
            <consortium name="EnsemblProtists"/>
        </authorList>
    </citation>
    <scope>IDENTIFICATION</scope>
    <source>
        <strain evidence="1">Emoy2</strain>
    </source>
</reference>
<dbReference type="HOGENOM" id="CLU_2089452_0_0_1"/>